<accession>A0ACC2N6S2</accession>
<sequence>MPKKPNRPAWGGRGRPNHPNDKHYFGHDDRTSRPHDGPEPLAYNKNKPRVTFNRRICRQKPGPLSKGSRHPHALDDDVMMAAGPNNNGRIMRPMRGRGKSFMRGRNSPLPHGPMRDGNFRQLPISETNWYRVIIPKGQKYTKEFVLGNLQSYVAPFTFNPILFKVEGEDVTFFVEEHKSALKLADCDKKITTNDGFKMLVKVRPSGPPPFAISDELKERLKQAMGKRYSAASNALDLSKFHLDPELAVDYWCPLGRPTMLVAVLDLVAEHIPHLEALNLDSNKIANVERLSLLASKFEKLKILHIGDNKIKEMGYLSALKNSRIEELRLEGNPVCNKYKTRNDEYISDLRKYFPKLLKLDNVELPPPIVFDLEDSKSKLPPTQRMFVVQSNEKAQNIASQFLQQYFMVFDAESRQLLLSAYHEHASFSLTATVASSSSKLCQYLHENRNLCRINDPIRRRKLLKQGRLPVVSFLSEMPRTKHDLSSFTMDLSLVTEGMMVITVTGLFKELSKDNKDVIRYFDRTFIIVPEGTGFCISNEQLHITSPTSAQEKQFNHAVQIAQPTPGPSAAPLSEEVKQQMTLTLSQETNMNIEWSLKCLEEVNWNYDNARAAFQEAFSSGKIPPHAFTK</sequence>
<proteinExistence type="predicted"/>
<protein>
    <submittedName>
        <fullName evidence="1">Uncharacterized protein</fullName>
    </submittedName>
</protein>
<gene>
    <name evidence="1" type="ORF">QAD02_008510</name>
</gene>
<evidence type="ECO:0000313" key="1">
    <source>
        <dbReference type="EMBL" id="KAJ8666848.1"/>
    </source>
</evidence>
<keyword evidence="2" id="KW-1185">Reference proteome</keyword>
<dbReference type="EMBL" id="CM056744">
    <property type="protein sequence ID" value="KAJ8666848.1"/>
    <property type="molecule type" value="Genomic_DNA"/>
</dbReference>
<dbReference type="Proteomes" id="UP001239111">
    <property type="component" value="Chromosome 4"/>
</dbReference>
<organism evidence="1 2">
    <name type="scientific">Eretmocerus hayati</name>
    <dbReference type="NCBI Taxonomy" id="131215"/>
    <lineage>
        <taxon>Eukaryota</taxon>
        <taxon>Metazoa</taxon>
        <taxon>Ecdysozoa</taxon>
        <taxon>Arthropoda</taxon>
        <taxon>Hexapoda</taxon>
        <taxon>Insecta</taxon>
        <taxon>Pterygota</taxon>
        <taxon>Neoptera</taxon>
        <taxon>Endopterygota</taxon>
        <taxon>Hymenoptera</taxon>
        <taxon>Apocrita</taxon>
        <taxon>Proctotrupomorpha</taxon>
        <taxon>Chalcidoidea</taxon>
        <taxon>Aphelinidae</taxon>
        <taxon>Aphelininae</taxon>
        <taxon>Eretmocerus</taxon>
    </lineage>
</organism>
<comment type="caution">
    <text evidence="1">The sequence shown here is derived from an EMBL/GenBank/DDBJ whole genome shotgun (WGS) entry which is preliminary data.</text>
</comment>
<reference evidence="1" key="1">
    <citation type="submission" date="2023-04" db="EMBL/GenBank/DDBJ databases">
        <title>A chromosome-level genome assembly of the parasitoid wasp Eretmocerus hayati.</title>
        <authorList>
            <person name="Zhong Y."/>
            <person name="Liu S."/>
            <person name="Liu Y."/>
        </authorList>
    </citation>
    <scope>NUCLEOTIDE SEQUENCE</scope>
    <source>
        <strain evidence="1">ZJU_SS_LIU_2023</strain>
    </source>
</reference>
<evidence type="ECO:0000313" key="2">
    <source>
        <dbReference type="Proteomes" id="UP001239111"/>
    </source>
</evidence>
<name>A0ACC2N6S2_9HYME</name>